<feature type="compositionally biased region" description="Polar residues" evidence="10">
    <location>
        <begin position="131"/>
        <end position="152"/>
    </location>
</feature>
<dbReference type="GO" id="GO:0005737">
    <property type="term" value="C:cytoplasm"/>
    <property type="evidence" value="ECO:0007669"/>
    <property type="project" value="UniProtKB-SubCell"/>
</dbReference>
<dbReference type="STRING" id="212818.A0A0D1X6I7"/>
<feature type="compositionally biased region" description="Polar residues" evidence="10">
    <location>
        <begin position="75"/>
        <end position="111"/>
    </location>
</feature>
<proteinExistence type="inferred from homology"/>
<dbReference type="GO" id="GO:1990817">
    <property type="term" value="F:poly(A) RNA polymerase activity"/>
    <property type="evidence" value="ECO:0007669"/>
    <property type="project" value="UniProtKB-EC"/>
</dbReference>
<evidence type="ECO:0000256" key="10">
    <source>
        <dbReference type="SAM" id="MobiDB-lite"/>
    </source>
</evidence>
<feature type="region of interest" description="Disordered" evidence="10">
    <location>
        <begin position="1"/>
        <end position="154"/>
    </location>
</feature>
<feature type="region of interest" description="Disordered" evidence="10">
    <location>
        <begin position="1284"/>
        <end position="1323"/>
    </location>
</feature>
<evidence type="ECO:0000313" key="13">
    <source>
        <dbReference type="EMBL" id="KIV97445.1"/>
    </source>
</evidence>
<feature type="region of interest" description="Disordered" evidence="10">
    <location>
        <begin position="691"/>
        <end position="817"/>
    </location>
</feature>
<feature type="compositionally biased region" description="Basic residues" evidence="10">
    <location>
        <begin position="1045"/>
        <end position="1058"/>
    </location>
</feature>
<accession>A0A0D1X6I7</accession>
<dbReference type="EC" id="2.7.7.19" evidence="5"/>
<dbReference type="Pfam" id="PF22600">
    <property type="entry name" value="MTPAP-like_central"/>
    <property type="match status" value="1"/>
</dbReference>
<evidence type="ECO:0000256" key="8">
    <source>
        <dbReference type="ARBA" id="ARBA00022723"/>
    </source>
</evidence>
<feature type="compositionally biased region" description="Low complexity" evidence="10">
    <location>
        <begin position="868"/>
        <end position="877"/>
    </location>
</feature>
<dbReference type="GO" id="GO:0046872">
    <property type="term" value="F:metal ion binding"/>
    <property type="evidence" value="ECO:0007669"/>
    <property type="project" value="UniProtKB-KW"/>
</dbReference>
<dbReference type="VEuPathDB" id="FungiDB:PV10_01197"/>
<evidence type="ECO:0000259" key="11">
    <source>
        <dbReference type="Pfam" id="PF03828"/>
    </source>
</evidence>
<sequence>MTSSQSSTGFPEHLTQQLQEISRQQQQQQQPPYQHRGRGSHLPRGQPSYQRQNYQRANHSSNLPEDFPPLGTANPAASRSTQNGSRFHETQSAYPSTQQFQSLSAPNNNYRHGSPREFQDQARANYRGRQSHYSSRQQFMPQQSQSTFSSPYNRRGGRVFNPNAGLTYGTPEQQQAARHQIMKQSDYLMAVGRKPYLANKLQREESIAKDEFRLELERIAIDALTTKYPGLDASKVKLKCYGSLANGFGLAGCDMDLLLSLPDYPDYKAPITTHDGTTPDHVALQDQSDTNADKSSFKSEVQRVLEKAFLDRGYGARLLTKTRVPILRMCQSPSAELLQNLRDHQLAEEHSAQEKRGAPKSTTEPGQHPVSSRTTEDSGDVTESVASALDDLNIADSDHPVVSNSKSRGNAGLEFVGDVGIQCDINFGNFVALHNSALLRTYHSFDSRVGDLGIFVKIWAKTRDINTPYLGTLSSYGYILMVLHYLMNIVNPPIIPNLQALAKKDDGWYPERPVPLFEGFDVRFLQTSQDIQNARSQLPRNNESVGQLLRGFFKYYGTREGFHWTRDVISIREPGGQLTKAQKGWTEAKWAENSSNQVRLRYLMAIEDPFEVEHNVARTVGHHGIVAIRDEFRRAWSIIERVGTNTEAPIEELLTPVTDRGDTLRRDQDFHRQRQLQMKQELEARERALLQKVDDEDPDANTDGMSGTSKVAQISFPPDHAENHHHPPPRARLTSITSPQAYRRQTGVLRRCPRQMKNDSDGEDEGDNRDESLTLASSDMGSAHSEAQTTPESLKSKNGLQSRTGGSGNLSLLHDPPKYGVDANGNIIPWDVDDQDGRWLHWRDVQIRRGAKLQITNPTLRDLHENNPYEPNRPNPYLEKPYNNRFEGREHRKVSERPPWPAPNVMQKNSTDESDGYPEDDRNGVLDNTVANAGAEKHETSGNIARQDMRMEESNLTWAADQHDLHYSRNDSRFENTGEWDTSLQDGRWLSWRDDLIRKGLWIGAPRKPWLSKLDELFPYSSERTSAEWDAMNEELRERYRQKRQFRAAAAKSKRHPRQQQEHALDQALRQGPWKVSSPESSQSRPKRVISYENKSWDDIAQHRYHDHGLIPQETHLITQEDANVSTIPEPHKNRLSAPQSHHEEEDSHPDSTFVRAQRLAFFVKSGQAGLSAKSISSSRSESAEAMDEQSRGDDREVQHVNGGPTLEMARTLEDQAEGSEIPPEDDPRIMPIPQRPGFQFDPRQIEDLSIIARGGNGCARAGAHFSIEEDYEWGGGGRMGYRKSTSGYEGHESASTADEVFGKGDDEGLLEELPREVDSYER</sequence>
<dbReference type="HOGENOM" id="CLU_006595_0_0_1"/>
<feature type="compositionally biased region" description="Polar residues" evidence="10">
    <location>
        <begin position="360"/>
        <end position="373"/>
    </location>
</feature>
<feature type="region of interest" description="Disordered" evidence="10">
    <location>
        <begin position="1171"/>
        <end position="1233"/>
    </location>
</feature>
<feature type="domain" description="PAP-associated" evidence="11">
    <location>
        <begin position="544"/>
        <end position="614"/>
    </location>
</feature>
<dbReference type="Gene3D" id="3.30.460.10">
    <property type="entry name" value="Beta Polymerase, domain 2"/>
    <property type="match status" value="1"/>
</dbReference>
<feature type="compositionally biased region" description="Polar residues" evidence="10">
    <location>
        <begin position="703"/>
        <end position="712"/>
    </location>
</feature>
<dbReference type="GeneID" id="27319042"/>
<dbReference type="PANTHER" id="PTHR12271:SF40">
    <property type="entry name" value="POLY(A) RNA POLYMERASE GLD2"/>
    <property type="match status" value="1"/>
</dbReference>
<feature type="compositionally biased region" description="Basic and acidic residues" evidence="10">
    <location>
        <begin position="1189"/>
        <end position="1199"/>
    </location>
</feature>
<protein>
    <recommendedName>
        <fullName evidence="5">polynucleotide adenylyltransferase</fullName>
        <ecNumber evidence="5">2.7.7.19</ecNumber>
    </recommendedName>
</protein>
<dbReference type="InterPro" id="IPR043519">
    <property type="entry name" value="NT_sf"/>
</dbReference>
<dbReference type="GO" id="GO:0050265">
    <property type="term" value="F:RNA uridylyltransferase activity"/>
    <property type="evidence" value="ECO:0007669"/>
    <property type="project" value="TreeGrafter"/>
</dbReference>
<gene>
    <name evidence="13" type="ORF">PV10_01197</name>
</gene>
<comment type="subcellular location">
    <subcellularLocation>
        <location evidence="3">Cytoplasm</location>
    </subcellularLocation>
</comment>
<keyword evidence="8" id="KW-0479">Metal-binding</keyword>
<evidence type="ECO:0000256" key="9">
    <source>
        <dbReference type="ARBA" id="ARBA00022842"/>
    </source>
</evidence>
<keyword evidence="9" id="KW-0460">Magnesium</keyword>
<feature type="region of interest" description="Disordered" evidence="10">
    <location>
        <begin position="858"/>
        <end position="923"/>
    </location>
</feature>
<dbReference type="OrthoDB" id="407432at2759"/>
<dbReference type="PANTHER" id="PTHR12271">
    <property type="entry name" value="POLY A POLYMERASE CID PAP -RELATED"/>
    <property type="match status" value="1"/>
</dbReference>
<feature type="compositionally biased region" description="Polar residues" evidence="10">
    <location>
        <begin position="47"/>
        <end position="63"/>
    </location>
</feature>
<comment type="cofactor">
    <cofactor evidence="1">
        <name>Mn(2+)</name>
        <dbReference type="ChEBI" id="CHEBI:29035"/>
    </cofactor>
</comment>
<evidence type="ECO:0000256" key="2">
    <source>
        <dbReference type="ARBA" id="ARBA00001946"/>
    </source>
</evidence>
<feature type="region of interest" description="Disordered" evidence="10">
    <location>
        <begin position="347"/>
        <end position="382"/>
    </location>
</feature>
<organism evidence="13 14">
    <name type="scientific">Exophiala mesophila</name>
    <name type="common">Black yeast-like fungus</name>
    <dbReference type="NCBI Taxonomy" id="212818"/>
    <lineage>
        <taxon>Eukaryota</taxon>
        <taxon>Fungi</taxon>
        <taxon>Dikarya</taxon>
        <taxon>Ascomycota</taxon>
        <taxon>Pezizomycotina</taxon>
        <taxon>Eurotiomycetes</taxon>
        <taxon>Chaetothyriomycetidae</taxon>
        <taxon>Chaetothyriales</taxon>
        <taxon>Herpotrichiellaceae</taxon>
        <taxon>Exophiala</taxon>
    </lineage>
</organism>
<feature type="compositionally biased region" description="Basic and acidic residues" evidence="10">
    <location>
        <begin position="886"/>
        <end position="896"/>
    </location>
</feature>
<dbReference type="SUPFAM" id="SSF81631">
    <property type="entry name" value="PAP/OAS1 substrate-binding domain"/>
    <property type="match status" value="1"/>
</dbReference>
<keyword evidence="7" id="KW-0808">Transferase</keyword>
<comment type="similarity">
    <text evidence="4">Belongs to the DNA polymerase type-B-like family.</text>
</comment>
<evidence type="ECO:0000259" key="12">
    <source>
        <dbReference type="Pfam" id="PF22600"/>
    </source>
</evidence>
<feature type="compositionally biased region" description="Basic and acidic residues" evidence="10">
    <location>
        <begin position="1301"/>
        <end position="1323"/>
    </location>
</feature>
<dbReference type="GO" id="GO:0031123">
    <property type="term" value="P:RNA 3'-end processing"/>
    <property type="evidence" value="ECO:0007669"/>
    <property type="project" value="TreeGrafter"/>
</dbReference>
<name>A0A0D1X6I7_EXOME</name>
<dbReference type="Proteomes" id="UP000054302">
    <property type="component" value="Unassembled WGS sequence"/>
</dbReference>
<feature type="compositionally biased region" description="Basic and acidic residues" evidence="10">
    <location>
        <begin position="1141"/>
        <end position="1150"/>
    </location>
</feature>
<evidence type="ECO:0000256" key="4">
    <source>
        <dbReference type="ARBA" id="ARBA00008593"/>
    </source>
</evidence>
<dbReference type="InterPro" id="IPR002058">
    <property type="entry name" value="PAP_assoc"/>
</dbReference>
<dbReference type="Gene3D" id="1.10.1410.10">
    <property type="match status" value="1"/>
</dbReference>
<feature type="region of interest" description="Disordered" evidence="10">
    <location>
        <begin position="273"/>
        <end position="297"/>
    </location>
</feature>
<keyword evidence="6" id="KW-0963">Cytoplasm</keyword>
<dbReference type="GO" id="GO:0010605">
    <property type="term" value="P:negative regulation of macromolecule metabolic process"/>
    <property type="evidence" value="ECO:0007669"/>
    <property type="project" value="UniProtKB-ARBA"/>
</dbReference>
<evidence type="ECO:0000256" key="6">
    <source>
        <dbReference type="ARBA" id="ARBA00022490"/>
    </source>
</evidence>
<feature type="compositionally biased region" description="Low complexity" evidence="10">
    <location>
        <begin position="1172"/>
        <end position="1181"/>
    </location>
</feature>
<feature type="domain" description="Poly(A) RNA polymerase mitochondrial-like central palm" evidence="12">
    <location>
        <begin position="196"/>
        <end position="333"/>
    </location>
</feature>
<evidence type="ECO:0000256" key="5">
    <source>
        <dbReference type="ARBA" id="ARBA00012388"/>
    </source>
</evidence>
<feature type="compositionally biased region" description="Basic and acidic residues" evidence="10">
    <location>
        <begin position="347"/>
        <end position="357"/>
    </location>
</feature>
<dbReference type="EMBL" id="KN847520">
    <property type="protein sequence ID" value="KIV97445.1"/>
    <property type="molecule type" value="Genomic_DNA"/>
</dbReference>
<feature type="compositionally biased region" description="Low complexity" evidence="10">
    <location>
        <begin position="16"/>
        <end position="34"/>
    </location>
</feature>
<evidence type="ECO:0000256" key="7">
    <source>
        <dbReference type="ARBA" id="ARBA00022679"/>
    </source>
</evidence>
<feature type="region of interest" description="Disordered" evidence="10">
    <location>
        <begin position="1045"/>
        <end position="1088"/>
    </location>
</feature>
<reference evidence="13 14" key="1">
    <citation type="submission" date="2015-01" db="EMBL/GenBank/DDBJ databases">
        <title>The Genome Sequence of Exophiala mesophila CBS40295.</title>
        <authorList>
            <consortium name="The Broad Institute Genomics Platform"/>
            <person name="Cuomo C."/>
            <person name="de Hoog S."/>
            <person name="Gorbushina A."/>
            <person name="Stielow B."/>
            <person name="Teixiera M."/>
            <person name="Abouelleil A."/>
            <person name="Chapman S.B."/>
            <person name="Priest M."/>
            <person name="Young S.K."/>
            <person name="Wortman J."/>
            <person name="Nusbaum C."/>
            <person name="Birren B."/>
        </authorList>
    </citation>
    <scope>NUCLEOTIDE SEQUENCE [LARGE SCALE GENOMIC DNA]</scope>
    <source>
        <strain evidence="13 14">CBS 40295</strain>
    </source>
</reference>
<feature type="compositionally biased region" description="Polar residues" evidence="10">
    <location>
        <begin position="774"/>
        <end position="804"/>
    </location>
</feature>
<feature type="region of interest" description="Disordered" evidence="10">
    <location>
        <begin position="1128"/>
        <end position="1152"/>
    </location>
</feature>
<dbReference type="Pfam" id="PF03828">
    <property type="entry name" value="PAP_assoc"/>
    <property type="match status" value="1"/>
</dbReference>
<evidence type="ECO:0000313" key="14">
    <source>
        <dbReference type="Proteomes" id="UP000054302"/>
    </source>
</evidence>
<dbReference type="InterPro" id="IPR054708">
    <property type="entry name" value="MTPAP-like_central"/>
</dbReference>
<dbReference type="OMA" id="GWTEAKW"/>
<keyword evidence="14" id="KW-1185">Reference proteome</keyword>
<evidence type="ECO:0000256" key="1">
    <source>
        <dbReference type="ARBA" id="ARBA00001936"/>
    </source>
</evidence>
<comment type="cofactor">
    <cofactor evidence="2">
        <name>Mg(2+)</name>
        <dbReference type="ChEBI" id="CHEBI:18420"/>
    </cofactor>
</comment>
<dbReference type="SUPFAM" id="SSF81301">
    <property type="entry name" value="Nucleotidyltransferase"/>
    <property type="match status" value="1"/>
</dbReference>
<dbReference type="RefSeq" id="XP_016229019.1">
    <property type="nucleotide sequence ID" value="XM_016365370.1"/>
</dbReference>
<evidence type="ECO:0000256" key="3">
    <source>
        <dbReference type="ARBA" id="ARBA00004496"/>
    </source>
</evidence>